<reference evidence="2" key="1">
    <citation type="journal article" date="2015" name="Nature">
        <title>Complex archaea that bridge the gap between prokaryotes and eukaryotes.</title>
        <authorList>
            <person name="Spang A."/>
            <person name="Saw J.H."/>
            <person name="Jorgensen S.L."/>
            <person name="Zaremba-Niedzwiedzka K."/>
            <person name="Martijn J."/>
            <person name="Lind A.E."/>
            <person name="van Eijk R."/>
            <person name="Schleper C."/>
            <person name="Guy L."/>
            <person name="Ettema T.J."/>
        </authorList>
    </citation>
    <scope>NUCLEOTIDE SEQUENCE</scope>
</reference>
<keyword evidence="1" id="KW-0472">Membrane</keyword>
<name>A0A0F9AT46_9ZZZZ</name>
<keyword evidence="1" id="KW-0812">Transmembrane</keyword>
<sequence>DPGQVIGLLEGKGLPGILVWPALIFNAAAGLLMMAGPFVRPTALALAIYTAFVSWFHFLPDDGWQMSIFVKNWAIAGGLLVVFGTTPPRTDSTGA</sequence>
<feature type="non-terminal residue" evidence="2">
    <location>
        <position position="1"/>
    </location>
</feature>
<feature type="transmembrane region" description="Helical" evidence="1">
    <location>
        <begin position="17"/>
        <end position="35"/>
    </location>
</feature>
<feature type="transmembrane region" description="Helical" evidence="1">
    <location>
        <begin position="64"/>
        <end position="83"/>
    </location>
</feature>
<keyword evidence="1" id="KW-1133">Transmembrane helix</keyword>
<evidence type="ECO:0000256" key="1">
    <source>
        <dbReference type="SAM" id="Phobius"/>
    </source>
</evidence>
<dbReference type="EMBL" id="LAZR01053040">
    <property type="protein sequence ID" value="KKK81624.1"/>
    <property type="molecule type" value="Genomic_DNA"/>
</dbReference>
<comment type="caution">
    <text evidence="2">The sequence shown here is derived from an EMBL/GenBank/DDBJ whole genome shotgun (WGS) entry which is preliminary data.</text>
</comment>
<proteinExistence type="predicted"/>
<organism evidence="2">
    <name type="scientific">marine sediment metagenome</name>
    <dbReference type="NCBI Taxonomy" id="412755"/>
    <lineage>
        <taxon>unclassified sequences</taxon>
        <taxon>metagenomes</taxon>
        <taxon>ecological metagenomes</taxon>
    </lineage>
</organism>
<accession>A0A0F9AT46</accession>
<dbReference type="AlphaFoldDB" id="A0A0F9AT46"/>
<evidence type="ECO:0000313" key="2">
    <source>
        <dbReference type="EMBL" id="KKK81624.1"/>
    </source>
</evidence>
<protein>
    <recommendedName>
        <fullName evidence="3">DoxX family protein</fullName>
    </recommendedName>
</protein>
<feature type="transmembrane region" description="Helical" evidence="1">
    <location>
        <begin position="42"/>
        <end position="58"/>
    </location>
</feature>
<evidence type="ECO:0008006" key="3">
    <source>
        <dbReference type="Google" id="ProtNLM"/>
    </source>
</evidence>
<gene>
    <name evidence="2" type="ORF">LCGC14_2811560</name>
</gene>